<evidence type="ECO:0000256" key="6">
    <source>
        <dbReference type="ARBA" id="ARBA00023136"/>
    </source>
</evidence>
<dbReference type="Proteomes" id="UP000094487">
    <property type="component" value="Unassembled WGS sequence"/>
</dbReference>
<dbReference type="SUPFAM" id="SSF56935">
    <property type="entry name" value="Porins"/>
    <property type="match status" value="1"/>
</dbReference>
<dbReference type="InterPro" id="IPR036942">
    <property type="entry name" value="Beta-barrel_TonB_sf"/>
</dbReference>
<comment type="caution">
    <text evidence="14">The sequence shown here is derived from an EMBL/GenBank/DDBJ whole genome shotgun (WGS) entry which is preliminary data.</text>
</comment>
<keyword evidence="7 8" id="KW-0998">Cell outer membrane</keyword>
<dbReference type="OrthoDB" id="7051241at2"/>
<evidence type="ECO:0000256" key="11">
    <source>
        <dbReference type="SAM" id="SignalP"/>
    </source>
</evidence>
<evidence type="ECO:0000256" key="10">
    <source>
        <dbReference type="SAM" id="MobiDB-lite"/>
    </source>
</evidence>
<evidence type="ECO:0000256" key="4">
    <source>
        <dbReference type="ARBA" id="ARBA00022692"/>
    </source>
</evidence>
<evidence type="ECO:0000256" key="9">
    <source>
        <dbReference type="RuleBase" id="RU003357"/>
    </source>
</evidence>
<keyword evidence="3 8" id="KW-1134">Transmembrane beta strand</keyword>
<keyword evidence="11" id="KW-0732">Signal</keyword>
<feature type="domain" description="TonB-dependent receptor-like beta-barrel" evidence="12">
    <location>
        <begin position="372"/>
        <end position="912"/>
    </location>
</feature>
<keyword evidence="2 8" id="KW-0813">Transport</keyword>
<feature type="chain" id="PRO_5009132096" description="TonB-dependent receptor" evidence="11">
    <location>
        <begin position="38"/>
        <end position="950"/>
    </location>
</feature>
<dbReference type="STRING" id="1888892.BFL28_06185"/>
<comment type="subcellular location">
    <subcellularLocation>
        <location evidence="1 8">Cell outer membrane</location>
        <topology evidence="1 8">Multi-pass membrane protein</topology>
    </subcellularLocation>
</comment>
<feature type="region of interest" description="Disordered" evidence="10">
    <location>
        <begin position="41"/>
        <end position="61"/>
    </location>
</feature>
<evidence type="ECO:0000256" key="8">
    <source>
        <dbReference type="PROSITE-ProRule" id="PRU01360"/>
    </source>
</evidence>
<feature type="domain" description="TonB-dependent receptor plug" evidence="13">
    <location>
        <begin position="75"/>
        <end position="183"/>
    </location>
</feature>
<evidence type="ECO:0000256" key="5">
    <source>
        <dbReference type="ARBA" id="ARBA00023077"/>
    </source>
</evidence>
<protein>
    <recommendedName>
        <fullName evidence="16">TonB-dependent receptor</fullName>
    </recommendedName>
</protein>
<evidence type="ECO:0000256" key="1">
    <source>
        <dbReference type="ARBA" id="ARBA00004571"/>
    </source>
</evidence>
<dbReference type="Gene3D" id="2.40.170.20">
    <property type="entry name" value="TonB-dependent receptor, beta-barrel domain"/>
    <property type="match status" value="1"/>
</dbReference>
<reference evidence="14 15" key="1">
    <citation type="submission" date="2016-08" db="EMBL/GenBank/DDBJ databases">
        <title>Draft genome of the agarase producing Sphingomonas sp. MCT13.</title>
        <authorList>
            <person name="D'Andrea M.M."/>
            <person name="Rossolini G.M."/>
            <person name="Thaller M.C."/>
        </authorList>
    </citation>
    <scope>NUCLEOTIDE SEQUENCE [LARGE SCALE GENOMIC DNA]</scope>
    <source>
        <strain evidence="14 15">MCT13</strain>
    </source>
</reference>
<dbReference type="EMBL" id="MDDS01000075">
    <property type="protein sequence ID" value="ODP36285.1"/>
    <property type="molecule type" value="Genomic_DNA"/>
</dbReference>
<evidence type="ECO:0000313" key="14">
    <source>
        <dbReference type="EMBL" id="ODP36285.1"/>
    </source>
</evidence>
<keyword evidence="5 9" id="KW-0798">TonB box</keyword>
<dbReference type="Pfam" id="PF07715">
    <property type="entry name" value="Plug"/>
    <property type="match status" value="1"/>
</dbReference>
<proteinExistence type="inferred from homology"/>
<dbReference type="InterPro" id="IPR012910">
    <property type="entry name" value="Plug_dom"/>
</dbReference>
<feature type="signal peptide" evidence="11">
    <location>
        <begin position="1"/>
        <end position="37"/>
    </location>
</feature>
<dbReference type="GO" id="GO:0009279">
    <property type="term" value="C:cell outer membrane"/>
    <property type="evidence" value="ECO:0007669"/>
    <property type="project" value="UniProtKB-SubCell"/>
</dbReference>
<evidence type="ECO:0008006" key="16">
    <source>
        <dbReference type="Google" id="ProtNLM"/>
    </source>
</evidence>
<dbReference type="Pfam" id="PF00593">
    <property type="entry name" value="TonB_dep_Rec_b-barrel"/>
    <property type="match status" value="1"/>
</dbReference>
<dbReference type="InterPro" id="IPR000531">
    <property type="entry name" value="Beta-barrel_TonB"/>
</dbReference>
<keyword evidence="15" id="KW-1185">Reference proteome</keyword>
<dbReference type="PANTHER" id="PTHR47234">
    <property type="match status" value="1"/>
</dbReference>
<dbReference type="InterPro" id="IPR039426">
    <property type="entry name" value="TonB-dep_rcpt-like"/>
</dbReference>
<evidence type="ECO:0000256" key="2">
    <source>
        <dbReference type="ARBA" id="ARBA00022448"/>
    </source>
</evidence>
<dbReference type="RefSeq" id="WP_069321854.1">
    <property type="nucleotide sequence ID" value="NZ_MDDS01000075.1"/>
</dbReference>
<accession>A0A1E3LSY3</accession>
<dbReference type="Gene3D" id="2.170.130.10">
    <property type="entry name" value="TonB-dependent receptor, plug domain"/>
    <property type="match status" value="1"/>
</dbReference>
<keyword evidence="4 8" id="KW-0812">Transmembrane</keyword>
<comment type="similarity">
    <text evidence="8 9">Belongs to the TonB-dependent receptor family.</text>
</comment>
<evidence type="ECO:0000256" key="7">
    <source>
        <dbReference type="ARBA" id="ARBA00023237"/>
    </source>
</evidence>
<sequence length="950" mass="100925">MKALANREYRSSVPTGLTSMTALAAMLTMASVQPAMAAMQQADVPASASPDTSPEPAGDSAEITVTGTRISGFTAPTPVTTVGEEQLQDRGVRNIADLLTDVPALKANQNTGTSSQPIGASNLDLRGLGANRTLLLVDGRRFAATDPSGGVDINVIPVGLIRRIDIVTGGASAAYGSDAVSGVVNIVLDNRFEGLKGDVQYGISTYGDVATPGASLTAGRAFADGRLHVVASADYFRNGGQLWQSSRPWARGGYAILTNPAYPGTPGAPRQLILPDARFTQMTLGGVTARNSPAALRGLQFGPGGTVLPFNYGTSIGSVYMAGGDGASLSDTSNILPVLERVSGYGRITFDVSDEISVYADALVSRADIFSDGTTATDNGNLVIRRDNAFLPSQVRNILLANNLTQFSMGRVAGEDGPFTNTVDNTVQRYGFGIDGKIGASWKWNAFVQLSRNDYYREDGNNRNDPRFLLGLDSVINPATNQPICRALLNNPNPTAAQDPYGDIRACVPINPFGAGSISRQALDYYKGTAVMMARQQQDVYSLGLEGTVFDTWAGPVSLAVGGEYRTERVRADVDEISVLRRWKTVNPQPLSGKLNVKEAFAEVVVPLLRESALGKHLDVNGAVRVTDYSTSGSVTTWKIGGNYTPFDDLRLRATYSRDIRAANINELFSGQSQFFNNITNPVTNVQLNTLQLTGGNPALTPERARALTAGLVYQPSWVPGLRLSVDYYSIDISNAIASLTGQQIVDGCLVRQQADLCPAITFNGNVITAVQATLINAAGAKTSGVDFEASYSMPVGAGRIETRALVNYVAELTTTLNGVTVDYAGQTGSTGTVGPAGGIPKWRGVLSANYRDERTAIGAQLRYVDGGTLNVSFVEGVDIDDNSVPARTYLDLNASYRVTPNVQFFASIDNVLNTAPPLTPNAITAPSYASSAFYDRIGRFMTIGARFKF</sequence>
<evidence type="ECO:0000313" key="15">
    <source>
        <dbReference type="Proteomes" id="UP000094487"/>
    </source>
</evidence>
<dbReference type="AlphaFoldDB" id="A0A1E3LSY3"/>
<dbReference type="PROSITE" id="PS52016">
    <property type="entry name" value="TONB_DEPENDENT_REC_3"/>
    <property type="match status" value="1"/>
</dbReference>
<dbReference type="InterPro" id="IPR037066">
    <property type="entry name" value="Plug_dom_sf"/>
</dbReference>
<organism evidence="14 15">
    <name type="scientific">Sphingomonas turrisvirgatae</name>
    <dbReference type="NCBI Taxonomy" id="1888892"/>
    <lineage>
        <taxon>Bacteria</taxon>
        <taxon>Pseudomonadati</taxon>
        <taxon>Pseudomonadota</taxon>
        <taxon>Alphaproteobacteria</taxon>
        <taxon>Sphingomonadales</taxon>
        <taxon>Sphingomonadaceae</taxon>
        <taxon>Sphingomonas</taxon>
    </lineage>
</organism>
<keyword evidence="6 8" id="KW-0472">Membrane</keyword>
<evidence type="ECO:0000259" key="12">
    <source>
        <dbReference type="Pfam" id="PF00593"/>
    </source>
</evidence>
<evidence type="ECO:0000259" key="13">
    <source>
        <dbReference type="Pfam" id="PF07715"/>
    </source>
</evidence>
<name>A0A1E3LSY3_9SPHN</name>
<evidence type="ECO:0000256" key="3">
    <source>
        <dbReference type="ARBA" id="ARBA00022452"/>
    </source>
</evidence>
<gene>
    <name evidence="14" type="ORF">BFL28_06185</name>
</gene>
<dbReference type="PANTHER" id="PTHR47234:SF2">
    <property type="entry name" value="TONB-DEPENDENT RECEPTOR"/>
    <property type="match status" value="1"/>
</dbReference>